<keyword evidence="3" id="KW-1185">Reference proteome</keyword>
<evidence type="ECO:0000313" key="3">
    <source>
        <dbReference type="Proteomes" id="UP001642483"/>
    </source>
</evidence>
<protein>
    <recommendedName>
        <fullName evidence="4">Prolactin receptor</fullName>
    </recommendedName>
</protein>
<name>A0ABP0F8N4_CLALP</name>
<dbReference type="EMBL" id="CAWYQH010000024">
    <property type="protein sequence ID" value="CAK8676074.1"/>
    <property type="molecule type" value="Genomic_DNA"/>
</dbReference>
<evidence type="ECO:0000256" key="1">
    <source>
        <dbReference type="SAM" id="MobiDB-lite"/>
    </source>
</evidence>
<evidence type="ECO:0000313" key="2">
    <source>
        <dbReference type="EMBL" id="CAK8676074.1"/>
    </source>
</evidence>
<sequence length="75" mass="8123">MRTPTDYSATETESLSAQGDICQDEPTLCDDSAIPVKLEQKLHKTRKHGKNKCSSPQSSECSSIPILRSGLNMAG</sequence>
<accession>A0ABP0F8N4</accession>
<reference evidence="2 3" key="1">
    <citation type="submission" date="2024-02" db="EMBL/GenBank/DDBJ databases">
        <authorList>
            <person name="Daric V."/>
            <person name="Darras S."/>
        </authorList>
    </citation>
    <scope>NUCLEOTIDE SEQUENCE [LARGE SCALE GENOMIC DNA]</scope>
</reference>
<dbReference type="Proteomes" id="UP001642483">
    <property type="component" value="Unassembled WGS sequence"/>
</dbReference>
<feature type="compositionally biased region" description="Low complexity" evidence="1">
    <location>
        <begin position="53"/>
        <end position="66"/>
    </location>
</feature>
<organism evidence="2 3">
    <name type="scientific">Clavelina lepadiformis</name>
    <name type="common">Light-bulb sea squirt</name>
    <name type="synonym">Ascidia lepadiformis</name>
    <dbReference type="NCBI Taxonomy" id="159417"/>
    <lineage>
        <taxon>Eukaryota</taxon>
        <taxon>Metazoa</taxon>
        <taxon>Chordata</taxon>
        <taxon>Tunicata</taxon>
        <taxon>Ascidiacea</taxon>
        <taxon>Aplousobranchia</taxon>
        <taxon>Clavelinidae</taxon>
        <taxon>Clavelina</taxon>
    </lineage>
</organism>
<proteinExistence type="predicted"/>
<comment type="caution">
    <text evidence="2">The sequence shown here is derived from an EMBL/GenBank/DDBJ whole genome shotgun (WGS) entry which is preliminary data.</text>
</comment>
<evidence type="ECO:0008006" key="4">
    <source>
        <dbReference type="Google" id="ProtNLM"/>
    </source>
</evidence>
<gene>
    <name evidence="2" type="ORF">CVLEPA_LOCUS5574</name>
</gene>
<feature type="region of interest" description="Disordered" evidence="1">
    <location>
        <begin position="45"/>
        <end position="75"/>
    </location>
</feature>